<name>A0A3D1JIJ2_9CHLR</name>
<sequence>MAIQPKTIKKRAGSAHRVKSPRERTLQAAIITGLCAILAVVVGFFLDLFYSRPKPILILTPTQAQASTSLPQPDGMLHTDTPPWLPANSLTQSSTRPALKTPSLPASHPIRILQQFQGPGSSAEGIAWDGETLWISEPTTIFNLNENGKILSARPAPEVTPGGMTWDGAHLWLYTTNYSFMYELDTGGPTIRSLRSIKAPTIVIGGSITHDLAWDGEHFWYANQYNLYEFSTTGEVIQNLAFPQNITGLDWDGSHLWLAFSHPMQEDSFQVIDPSGETLGTFEAPVKNITGMTWGKGTSLWVIAHEDPGFVTQIYELDTTAALRMIPRPIDRAWEARLISAERRETLPVFSASGQPGRLKAPDNGLVFYIVQVEIYNPHPGAVMDPTALELVDDQNRSFSPVGIQDPLSGNYYWGNEPMEGIFSVWKKDPPSIYLEYLVKENYPNSRVTMDGEILSMGENSRWPQFVLIWALPEQSTEVTLQYRPIPAQNP</sequence>
<evidence type="ECO:0000256" key="2">
    <source>
        <dbReference type="SAM" id="Phobius"/>
    </source>
</evidence>
<dbReference type="STRING" id="229919.GCA_001050195_01946"/>
<comment type="caution">
    <text evidence="3">The sequence shown here is derived from an EMBL/GenBank/DDBJ whole genome shotgun (WGS) entry which is preliminary data.</text>
</comment>
<dbReference type="AlphaFoldDB" id="A0A3D1JIJ2"/>
<accession>A0A3D1JIJ2</accession>
<keyword evidence="2" id="KW-1133">Transmembrane helix</keyword>
<reference evidence="3 4" key="1">
    <citation type="journal article" date="2018" name="Nat. Biotechnol.">
        <title>A standardized bacterial taxonomy based on genome phylogeny substantially revises the tree of life.</title>
        <authorList>
            <person name="Parks D.H."/>
            <person name="Chuvochina M."/>
            <person name="Waite D.W."/>
            <person name="Rinke C."/>
            <person name="Skarshewski A."/>
            <person name="Chaumeil P.A."/>
            <person name="Hugenholtz P."/>
        </authorList>
    </citation>
    <scope>NUCLEOTIDE SEQUENCE [LARGE SCALE GENOMIC DNA]</scope>
    <source>
        <strain evidence="3">UBA8781</strain>
    </source>
</reference>
<dbReference type="Proteomes" id="UP000264141">
    <property type="component" value="Unassembled WGS sequence"/>
</dbReference>
<organism evidence="3 4">
    <name type="scientific">Anaerolinea thermolimosa</name>
    <dbReference type="NCBI Taxonomy" id="229919"/>
    <lineage>
        <taxon>Bacteria</taxon>
        <taxon>Bacillati</taxon>
        <taxon>Chloroflexota</taxon>
        <taxon>Anaerolineae</taxon>
        <taxon>Anaerolineales</taxon>
        <taxon>Anaerolineaceae</taxon>
        <taxon>Anaerolinea</taxon>
    </lineage>
</organism>
<keyword evidence="2" id="KW-0812">Transmembrane</keyword>
<feature type="region of interest" description="Disordered" evidence="1">
    <location>
        <begin position="68"/>
        <end position="102"/>
    </location>
</feature>
<evidence type="ECO:0000256" key="1">
    <source>
        <dbReference type="SAM" id="MobiDB-lite"/>
    </source>
</evidence>
<protein>
    <submittedName>
        <fullName evidence="3">Uncharacterized protein</fullName>
    </submittedName>
</protein>
<feature type="transmembrane region" description="Helical" evidence="2">
    <location>
        <begin position="26"/>
        <end position="50"/>
    </location>
</feature>
<evidence type="ECO:0000313" key="4">
    <source>
        <dbReference type="Proteomes" id="UP000264141"/>
    </source>
</evidence>
<evidence type="ECO:0000313" key="3">
    <source>
        <dbReference type="EMBL" id="HCE18045.1"/>
    </source>
</evidence>
<dbReference type="SUPFAM" id="SSF75011">
    <property type="entry name" value="3-carboxy-cis,cis-mucoante lactonizing enzyme"/>
    <property type="match status" value="1"/>
</dbReference>
<proteinExistence type="predicted"/>
<keyword evidence="2" id="KW-0472">Membrane</keyword>
<gene>
    <name evidence="3" type="ORF">DEQ80_09315</name>
</gene>
<dbReference type="EMBL" id="DPBP01000037">
    <property type="protein sequence ID" value="HCE18045.1"/>
    <property type="molecule type" value="Genomic_DNA"/>
</dbReference>